<feature type="domain" description="CCHC-type" evidence="3">
    <location>
        <begin position="187"/>
        <end position="200"/>
    </location>
</feature>
<dbReference type="PROSITE" id="PS50158">
    <property type="entry name" value="ZF_CCHC"/>
    <property type="match status" value="1"/>
</dbReference>
<reference evidence="4 5" key="1">
    <citation type="submission" date="2019-01" db="EMBL/GenBank/DDBJ databases">
        <title>Sequencing of cultivated peanut Arachis hypogaea provides insights into genome evolution and oil improvement.</title>
        <authorList>
            <person name="Chen X."/>
        </authorList>
    </citation>
    <scope>NUCLEOTIDE SEQUENCE [LARGE SCALE GENOMIC DNA]</scope>
    <source>
        <strain evidence="5">cv. Fuhuasheng</strain>
        <tissue evidence="4">Leaves</tissue>
    </source>
</reference>
<keyword evidence="1" id="KW-0862">Zinc</keyword>
<evidence type="ECO:0000313" key="4">
    <source>
        <dbReference type="EMBL" id="RYR25606.1"/>
    </source>
</evidence>
<dbReference type="Pfam" id="PF00098">
    <property type="entry name" value="zf-CCHC"/>
    <property type="match status" value="1"/>
</dbReference>
<organism evidence="4 5">
    <name type="scientific">Arachis hypogaea</name>
    <name type="common">Peanut</name>
    <dbReference type="NCBI Taxonomy" id="3818"/>
    <lineage>
        <taxon>Eukaryota</taxon>
        <taxon>Viridiplantae</taxon>
        <taxon>Streptophyta</taxon>
        <taxon>Embryophyta</taxon>
        <taxon>Tracheophyta</taxon>
        <taxon>Spermatophyta</taxon>
        <taxon>Magnoliopsida</taxon>
        <taxon>eudicotyledons</taxon>
        <taxon>Gunneridae</taxon>
        <taxon>Pentapetalae</taxon>
        <taxon>rosids</taxon>
        <taxon>fabids</taxon>
        <taxon>Fabales</taxon>
        <taxon>Fabaceae</taxon>
        <taxon>Papilionoideae</taxon>
        <taxon>50 kb inversion clade</taxon>
        <taxon>dalbergioids sensu lato</taxon>
        <taxon>Dalbergieae</taxon>
        <taxon>Pterocarpus clade</taxon>
        <taxon>Arachis</taxon>
    </lineage>
</organism>
<evidence type="ECO:0000256" key="1">
    <source>
        <dbReference type="PROSITE-ProRule" id="PRU00047"/>
    </source>
</evidence>
<dbReference type="SUPFAM" id="SSF57756">
    <property type="entry name" value="Retrovirus zinc finger-like domains"/>
    <property type="match status" value="1"/>
</dbReference>
<name>A0A445AGN0_ARAHY</name>
<dbReference type="GO" id="GO:0008270">
    <property type="term" value="F:zinc ion binding"/>
    <property type="evidence" value="ECO:0007669"/>
    <property type="project" value="UniProtKB-KW"/>
</dbReference>
<dbReference type="InterPro" id="IPR036875">
    <property type="entry name" value="Znf_CCHC_sf"/>
</dbReference>
<keyword evidence="1" id="KW-0479">Metal-binding</keyword>
<evidence type="ECO:0000256" key="2">
    <source>
        <dbReference type="SAM" id="MobiDB-lite"/>
    </source>
</evidence>
<evidence type="ECO:0000259" key="3">
    <source>
        <dbReference type="PROSITE" id="PS50158"/>
    </source>
</evidence>
<protein>
    <recommendedName>
        <fullName evidence="3">CCHC-type domain-containing protein</fullName>
    </recommendedName>
</protein>
<feature type="region of interest" description="Disordered" evidence="2">
    <location>
        <begin position="94"/>
        <end position="162"/>
    </location>
</feature>
<comment type="caution">
    <text evidence="4">The sequence shown here is derived from an EMBL/GenBank/DDBJ whole genome shotgun (WGS) entry which is preliminary data.</text>
</comment>
<feature type="compositionally biased region" description="Basic residues" evidence="2">
    <location>
        <begin position="115"/>
        <end position="132"/>
    </location>
</feature>
<sequence>MASHGRDCERNRGWARKGNEVTIPVGSLTDFVTTMTSAAAAISAIVAATSRVIGKMEQQARVGNDGADENEGGNNVLSTVVPVGYSEQVNTGQIMGESSRRTVVARSDRRESFTKKKGKKITPKSQNFKRGHYVTSHSQRQNNDRRNDNHRGQDSKEQTGTQSEDLKCLRCKNYHPNRPCRAGLSVCYQCGKLGHISRDCSHRRSQDTVKFDSQTRGNGKLVADFLTALHDISI</sequence>
<keyword evidence="5" id="KW-1185">Reference proteome</keyword>
<feature type="compositionally biased region" description="Basic and acidic residues" evidence="2">
    <location>
        <begin position="142"/>
        <end position="157"/>
    </location>
</feature>
<dbReference type="InterPro" id="IPR001878">
    <property type="entry name" value="Znf_CCHC"/>
</dbReference>
<proteinExistence type="predicted"/>
<dbReference type="AlphaFoldDB" id="A0A445AGN0"/>
<gene>
    <name evidence="4" type="ORF">Ahy_B02g059420</name>
</gene>
<accession>A0A445AGN0</accession>
<dbReference type="Proteomes" id="UP000289738">
    <property type="component" value="Chromosome B02"/>
</dbReference>
<dbReference type="GO" id="GO:0003676">
    <property type="term" value="F:nucleic acid binding"/>
    <property type="evidence" value="ECO:0007669"/>
    <property type="project" value="InterPro"/>
</dbReference>
<keyword evidence="1" id="KW-0863">Zinc-finger</keyword>
<dbReference type="Gene3D" id="4.10.60.10">
    <property type="entry name" value="Zinc finger, CCHC-type"/>
    <property type="match status" value="1"/>
</dbReference>
<dbReference type="EMBL" id="SDMP01000012">
    <property type="protein sequence ID" value="RYR25606.1"/>
    <property type="molecule type" value="Genomic_DNA"/>
</dbReference>
<evidence type="ECO:0000313" key="5">
    <source>
        <dbReference type="Proteomes" id="UP000289738"/>
    </source>
</evidence>
<dbReference type="SMART" id="SM00343">
    <property type="entry name" value="ZnF_C2HC"/>
    <property type="match status" value="1"/>
</dbReference>